<comment type="similarity">
    <text evidence="1">Belongs to the universal ribosomal protein uS4 family.</text>
</comment>
<feature type="region of interest" description="Disordered" evidence="7">
    <location>
        <begin position="231"/>
        <end position="279"/>
    </location>
</feature>
<dbReference type="GO" id="GO:0005763">
    <property type="term" value="C:mitochondrial small ribosomal subunit"/>
    <property type="evidence" value="ECO:0007669"/>
    <property type="project" value="TreeGrafter"/>
</dbReference>
<dbReference type="SMART" id="SM00363">
    <property type="entry name" value="S4"/>
    <property type="match status" value="1"/>
</dbReference>
<dbReference type="PANTHER" id="PTHR11831">
    <property type="entry name" value="30S 40S RIBOSOMAL PROTEIN"/>
    <property type="match status" value="1"/>
</dbReference>
<evidence type="ECO:0000256" key="4">
    <source>
        <dbReference type="ARBA" id="ARBA00022980"/>
    </source>
</evidence>
<evidence type="ECO:0000256" key="7">
    <source>
        <dbReference type="SAM" id="MobiDB-lite"/>
    </source>
</evidence>
<dbReference type="InterPro" id="IPR022801">
    <property type="entry name" value="Ribosomal_uS4"/>
</dbReference>
<dbReference type="GO" id="GO:0042274">
    <property type="term" value="P:ribosomal small subunit biogenesis"/>
    <property type="evidence" value="ECO:0007669"/>
    <property type="project" value="TreeGrafter"/>
</dbReference>
<evidence type="ECO:0000256" key="6">
    <source>
        <dbReference type="PROSITE-ProRule" id="PRU00182"/>
    </source>
</evidence>
<keyword evidence="4" id="KW-0689">Ribosomal protein</keyword>
<keyword evidence="2 6" id="KW-0699">rRNA-binding</keyword>
<dbReference type="PROSITE" id="PS00632">
    <property type="entry name" value="RIBOSOMAL_S4"/>
    <property type="match status" value="1"/>
</dbReference>
<dbReference type="InterPro" id="IPR002942">
    <property type="entry name" value="S4_RNA-bd"/>
</dbReference>
<gene>
    <name evidence="9" type="ORF">BD289DRAFT_430582</name>
</gene>
<proteinExistence type="inferred from homology"/>
<dbReference type="InterPro" id="IPR018079">
    <property type="entry name" value="Ribosomal_uS4_CS"/>
</dbReference>
<dbReference type="OrthoDB" id="3356781at2759"/>
<protein>
    <recommendedName>
        <fullName evidence="8">RNA-binding S4 domain-containing protein</fullName>
    </recommendedName>
</protein>
<reference evidence="9 10" key="1">
    <citation type="journal article" date="2018" name="Mycol. Prog.">
        <title>Coniella lustricola, a new species from submerged detritus.</title>
        <authorList>
            <person name="Raudabaugh D.B."/>
            <person name="Iturriaga T."/>
            <person name="Carver A."/>
            <person name="Mondo S."/>
            <person name="Pangilinan J."/>
            <person name="Lipzen A."/>
            <person name="He G."/>
            <person name="Amirebrahimi M."/>
            <person name="Grigoriev I.V."/>
            <person name="Miller A.N."/>
        </authorList>
    </citation>
    <scope>NUCLEOTIDE SEQUENCE [LARGE SCALE GENOMIC DNA]</scope>
    <source>
        <strain evidence="9 10">B22-T-1</strain>
    </source>
</reference>
<dbReference type="FunCoup" id="A0A2T3ABX6">
    <property type="interactions" value="103"/>
</dbReference>
<dbReference type="GO" id="GO:0019843">
    <property type="term" value="F:rRNA binding"/>
    <property type="evidence" value="ECO:0007669"/>
    <property type="project" value="UniProtKB-KW"/>
</dbReference>
<dbReference type="Gene3D" id="3.10.290.10">
    <property type="entry name" value="RNA-binding S4 domain"/>
    <property type="match status" value="1"/>
</dbReference>
<accession>A0A2T3ABX6</accession>
<dbReference type="SUPFAM" id="SSF55174">
    <property type="entry name" value="Alpha-L RNA-binding motif"/>
    <property type="match status" value="1"/>
</dbReference>
<dbReference type="EMBL" id="KZ678417">
    <property type="protein sequence ID" value="PSR90660.1"/>
    <property type="molecule type" value="Genomic_DNA"/>
</dbReference>
<feature type="domain" description="RNA-binding S4" evidence="8">
    <location>
        <begin position="169"/>
        <end position="238"/>
    </location>
</feature>
<sequence length="488" mass="55104">MRFRRTFSYHNLKKGRVRATWNKYNLYNLSRLDKNIPQFIAKTFFQQKWAAKALSRAYHGEHIREGKWERMFSRRLRSVVDMGPAYMARNDGSEQATGRGSGLDTPVAVDKMPWQNGNKKRTHLVKGRILERESDMLDSKPIGQKQASNAISEAGPTPYMHMTFAPLERRIDIAIHRALFASSSRQARQFVIHGAVKVNGQVMTHPSYLLNPGDMFQVDPDMVMYATGRKKFTKTEQQTGKPRGTDEEAAAEEEEETEEAAEGSEEAETEPAPQADPEQVTKQLKVLSRMAKEILHSTKGDLTVKKKQKIRSFVKEAREISSKLGRKDGKDKVISKDLVLTINDMLKDLVIKNPSVADRAQASGAFSAAETAQAVAAADAANSAPSTSPAVEPVSYQLGTDQSRRLKEVVDKYDENPIDDSKPYRTPWQPRRYMSPFAFIPQYLEVNQNICAAVYLRHPVARAGQSEVPSPFPPSVMQLAFNWYLRRR</sequence>
<dbReference type="PROSITE" id="PS50889">
    <property type="entry name" value="S4"/>
    <property type="match status" value="1"/>
</dbReference>
<evidence type="ECO:0000256" key="2">
    <source>
        <dbReference type="ARBA" id="ARBA00022730"/>
    </source>
</evidence>
<keyword evidence="10" id="KW-1185">Reference proteome</keyword>
<dbReference type="Proteomes" id="UP000241462">
    <property type="component" value="Unassembled WGS sequence"/>
</dbReference>
<evidence type="ECO:0000313" key="10">
    <source>
        <dbReference type="Proteomes" id="UP000241462"/>
    </source>
</evidence>
<dbReference type="GO" id="GO:0003735">
    <property type="term" value="F:structural constituent of ribosome"/>
    <property type="evidence" value="ECO:0007669"/>
    <property type="project" value="TreeGrafter"/>
</dbReference>
<dbReference type="InParanoid" id="A0A2T3ABX6"/>
<evidence type="ECO:0000313" key="9">
    <source>
        <dbReference type="EMBL" id="PSR90660.1"/>
    </source>
</evidence>
<dbReference type="Pfam" id="PF01479">
    <property type="entry name" value="S4"/>
    <property type="match status" value="1"/>
</dbReference>
<keyword evidence="3 6" id="KW-0694">RNA-binding</keyword>
<name>A0A2T3ABX6_9PEZI</name>
<evidence type="ECO:0000259" key="8">
    <source>
        <dbReference type="SMART" id="SM00363"/>
    </source>
</evidence>
<dbReference type="STRING" id="2025994.A0A2T3ABX6"/>
<evidence type="ECO:0000256" key="3">
    <source>
        <dbReference type="ARBA" id="ARBA00022884"/>
    </source>
</evidence>
<dbReference type="InterPro" id="IPR036986">
    <property type="entry name" value="S4_RNA-bd_sf"/>
</dbReference>
<evidence type="ECO:0000256" key="1">
    <source>
        <dbReference type="ARBA" id="ARBA00007465"/>
    </source>
</evidence>
<dbReference type="CDD" id="cd00165">
    <property type="entry name" value="S4"/>
    <property type="match status" value="1"/>
</dbReference>
<feature type="compositionally biased region" description="Acidic residues" evidence="7">
    <location>
        <begin position="247"/>
        <end position="269"/>
    </location>
</feature>
<keyword evidence="5" id="KW-0687">Ribonucleoprotein</keyword>
<evidence type="ECO:0000256" key="5">
    <source>
        <dbReference type="ARBA" id="ARBA00023274"/>
    </source>
</evidence>
<dbReference type="PANTHER" id="PTHR11831:SF4">
    <property type="entry name" value="SMALL RIBOSOMAL SUBUNIT PROTEIN US4M"/>
    <property type="match status" value="1"/>
</dbReference>
<dbReference type="AlphaFoldDB" id="A0A2T3ABX6"/>
<organism evidence="9 10">
    <name type="scientific">Coniella lustricola</name>
    <dbReference type="NCBI Taxonomy" id="2025994"/>
    <lineage>
        <taxon>Eukaryota</taxon>
        <taxon>Fungi</taxon>
        <taxon>Dikarya</taxon>
        <taxon>Ascomycota</taxon>
        <taxon>Pezizomycotina</taxon>
        <taxon>Sordariomycetes</taxon>
        <taxon>Sordariomycetidae</taxon>
        <taxon>Diaporthales</taxon>
        <taxon>Schizoparmaceae</taxon>
        <taxon>Coniella</taxon>
    </lineage>
</organism>